<reference evidence="4 5" key="1">
    <citation type="submission" date="2019-05" db="EMBL/GenBank/DDBJ databases">
        <authorList>
            <consortium name="Science for Life Laboratories"/>
        </authorList>
    </citation>
    <scope>NUCLEOTIDE SEQUENCE [LARGE SCALE GENOMIC DNA]</scope>
    <source>
        <strain evidence="4">Soil9</strain>
    </source>
</reference>
<dbReference type="InterPro" id="IPR036721">
    <property type="entry name" value="RCK_C_sf"/>
</dbReference>
<dbReference type="GO" id="GO:0008324">
    <property type="term" value="F:monoatomic cation transmembrane transporter activity"/>
    <property type="evidence" value="ECO:0007669"/>
    <property type="project" value="InterPro"/>
</dbReference>
<feature type="transmembrane region" description="Helical" evidence="1">
    <location>
        <begin position="253"/>
        <end position="275"/>
    </location>
</feature>
<accession>A0A6P2DCP0</accession>
<dbReference type="GO" id="GO:0006813">
    <property type="term" value="P:potassium ion transport"/>
    <property type="evidence" value="ECO:0007669"/>
    <property type="project" value="InterPro"/>
</dbReference>
<dbReference type="RefSeq" id="WP_162671501.1">
    <property type="nucleotide sequence ID" value="NZ_LR593886.1"/>
</dbReference>
<gene>
    <name evidence="4" type="ORF">SOIL9_03780</name>
</gene>
<keyword evidence="5" id="KW-1185">Reference proteome</keyword>
<feature type="domain" description="RCK N-terminal" evidence="2">
    <location>
        <begin position="2"/>
        <end position="118"/>
    </location>
</feature>
<evidence type="ECO:0008006" key="6">
    <source>
        <dbReference type="Google" id="ProtNLM"/>
    </source>
</evidence>
<dbReference type="PANTHER" id="PTHR43833:SF11">
    <property type="entry name" value="VOLTAGE-GATED POTASSIUM CHANNEL KCH"/>
    <property type="match status" value="1"/>
</dbReference>
<dbReference type="Gene3D" id="3.40.50.720">
    <property type="entry name" value="NAD(P)-binding Rossmann-like Domain"/>
    <property type="match status" value="2"/>
</dbReference>
<keyword evidence="4" id="KW-0813">Transport</keyword>
<name>A0A6P2DCP0_9BACT</name>
<dbReference type="InterPro" id="IPR006037">
    <property type="entry name" value="RCK_C"/>
</dbReference>
<dbReference type="InterPro" id="IPR003148">
    <property type="entry name" value="RCK_N"/>
</dbReference>
<evidence type="ECO:0000256" key="1">
    <source>
        <dbReference type="SAM" id="Phobius"/>
    </source>
</evidence>
<feature type="domain" description="RCK N-terminal" evidence="2">
    <location>
        <begin position="348"/>
        <end position="467"/>
    </location>
</feature>
<organism evidence="4 5">
    <name type="scientific">Gemmata massiliana</name>
    <dbReference type="NCBI Taxonomy" id="1210884"/>
    <lineage>
        <taxon>Bacteria</taxon>
        <taxon>Pseudomonadati</taxon>
        <taxon>Planctomycetota</taxon>
        <taxon>Planctomycetia</taxon>
        <taxon>Gemmatales</taxon>
        <taxon>Gemmataceae</taxon>
        <taxon>Gemmata</taxon>
    </lineage>
</organism>
<dbReference type="KEGG" id="gms:SOIL9_03780"/>
<feature type="domain" description="RCK C-terminal" evidence="3">
    <location>
        <begin position="138"/>
        <end position="223"/>
    </location>
</feature>
<keyword evidence="4" id="KW-0406">Ion transport</keyword>
<protein>
    <recommendedName>
        <fullName evidence="6">RCK N-terminal domain-containing protein</fullName>
    </recommendedName>
</protein>
<sequence>MERPVLLCGLGRVGWRVLDSLRAAGLSVVVIDIKVDPSDPRLAGVTALKGDCRRHELLEQAGIKDARGIVIVTSDDLVNISTALLARKLNSTTRIVVRMFNQNLIARFGGAVKNTVALSVSALVAPVLALTAVTGDALGAFKLDDGPRQISELVATEDSELIGQRIADLAATHGFTPLAFVPAHGDPQFLLNVNGSATLTPGDRLIVCGPPAALQKLLQRLRGDLLAGVKWAGTVRRWVRTARRTLLEVDLSVKIITPVLFITLLISTLTFRYGIGTAWGDGLYQTVSIIATGGELHGENKPEWAKVFISILKLAGAALVAGFTAILTNYLIRARLGGALEMRRVPDGGHVVVCGLGNVGYRLVQELIAMGERVVAIDKENDGPFFETVRRMGVPVFVGDATVPEILRQARSDSAKAVIAATSSELGNIEIALLVREMGPKQRVVVRLSEPEFAEAVREAAEIRHAMAVPALAAPAFASALYGDSVQTLVSAAGRTLVIIDLVVNDADDHLNGKSLRAIVLDYALLPVALSGRDLNDVRGYRLKVGDKLTIVAELPDYERLLRLQRPAAVSRVIVDTFPATATGVLATHVRLQRGCAVEEASAIMSQLPFVLNEGLTRGEAQELTEQLEREKVVTRIE</sequence>
<dbReference type="PROSITE" id="PS51202">
    <property type="entry name" value="RCK_C"/>
    <property type="match status" value="2"/>
</dbReference>
<dbReference type="SUPFAM" id="SSF51735">
    <property type="entry name" value="NAD(P)-binding Rossmann-fold domains"/>
    <property type="match status" value="2"/>
</dbReference>
<evidence type="ECO:0000259" key="3">
    <source>
        <dbReference type="PROSITE" id="PS51202"/>
    </source>
</evidence>
<keyword evidence="1" id="KW-1133">Transmembrane helix</keyword>
<keyword evidence="1" id="KW-0472">Membrane</keyword>
<keyword evidence="1" id="KW-0812">Transmembrane</keyword>
<proteinExistence type="predicted"/>
<dbReference type="Pfam" id="PF02254">
    <property type="entry name" value="TrkA_N"/>
    <property type="match status" value="2"/>
</dbReference>
<dbReference type="Pfam" id="PF02080">
    <property type="entry name" value="TrkA_C"/>
    <property type="match status" value="1"/>
</dbReference>
<keyword evidence="4" id="KW-0407">Ion channel</keyword>
<evidence type="ECO:0000259" key="2">
    <source>
        <dbReference type="PROSITE" id="PS51201"/>
    </source>
</evidence>
<dbReference type="Gene3D" id="3.30.70.1450">
    <property type="entry name" value="Regulator of K+ conductance, C-terminal domain"/>
    <property type="match status" value="1"/>
</dbReference>
<dbReference type="InterPro" id="IPR036291">
    <property type="entry name" value="NAD(P)-bd_dom_sf"/>
</dbReference>
<dbReference type="InterPro" id="IPR050721">
    <property type="entry name" value="Trk_Ktr_HKT_K-transport"/>
</dbReference>
<dbReference type="PROSITE" id="PS51201">
    <property type="entry name" value="RCK_N"/>
    <property type="match status" value="2"/>
</dbReference>
<feature type="domain" description="RCK C-terminal" evidence="3">
    <location>
        <begin position="487"/>
        <end position="567"/>
    </location>
</feature>
<feature type="transmembrane region" description="Helical" evidence="1">
    <location>
        <begin position="307"/>
        <end position="332"/>
    </location>
</feature>
<evidence type="ECO:0000313" key="5">
    <source>
        <dbReference type="Proteomes" id="UP000464178"/>
    </source>
</evidence>
<evidence type="ECO:0000313" key="4">
    <source>
        <dbReference type="EMBL" id="VTR98127.1"/>
    </source>
</evidence>
<dbReference type="Proteomes" id="UP000464178">
    <property type="component" value="Chromosome"/>
</dbReference>
<dbReference type="PANTHER" id="PTHR43833">
    <property type="entry name" value="POTASSIUM CHANNEL PROTEIN 2-RELATED-RELATED"/>
    <property type="match status" value="1"/>
</dbReference>
<dbReference type="SUPFAM" id="SSF116726">
    <property type="entry name" value="TrkA C-terminal domain-like"/>
    <property type="match status" value="1"/>
</dbReference>
<dbReference type="AlphaFoldDB" id="A0A6P2DCP0"/>
<dbReference type="EMBL" id="LR593886">
    <property type="protein sequence ID" value="VTR98127.1"/>
    <property type="molecule type" value="Genomic_DNA"/>
</dbReference>